<evidence type="ECO:0000256" key="3">
    <source>
        <dbReference type="ARBA" id="ARBA00022737"/>
    </source>
</evidence>
<evidence type="ECO:0000313" key="8">
    <source>
        <dbReference type="EMBL" id="CAK8682839.1"/>
    </source>
</evidence>
<feature type="signal peptide" evidence="6">
    <location>
        <begin position="1"/>
        <end position="22"/>
    </location>
</feature>
<proteinExistence type="predicted"/>
<organism evidence="8 9">
    <name type="scientific">Clavelina lepadiformis</name>
    <name type="common">Light-bulb sea squirt</name>
    <name type="synonym">Ascidia lepadiformis</name>
    <dbReference type="NCBI Taxonomy" id="159417"/>
    <lineage>
        <taxon>Eukaryota</taxon>
        <taxon>Metazoa</taxon>
        <taxon>Chordata</taxon>
        <taxon>Tunicata</taxon>
        <taxon>Ascidiacea</taxon>
        <taxon>Aplousobranchia</taxon>
        <taxon>Clavelinidae</taxon>
        <taxon>Clavelina</taxon>
    </lineage>
</organism>
<evidence type="ECO:0000256" key="4">
    <source>
        <dbReference type="ARBA" id="ARBA00023157"/>
    </source>
</evidence>
<dbReference type="SUPFAM" id="SSF52058">
    <property type="entry name" value="L domain-like"/>
    <property type="match status" value="1"/>
</dbReference>
<dbReference type="InterPro" id="IPR003598">
    <property type="entry name" value="Ig_sub2"/>
</dbReference>
<dbReference type="Pfam" id="PF13927">
    <property type="entry name" value="Ig_3"/>
    <property type="match status" value="1"/>
</dbReference>
<dbReference type="InterPro" id="IPR007110">
    <property type="entry name" value="Ig-like_dom"/>
</dbReference>
<dbReference type="InterPro" id="IPR000483">
    <property type="entry name" value="Cys-rich_flank_reg_C"/>
</dbReference>
<dbReference type="InterPro" id="IPR050541">
    <property type="entry name" value="LRR_TM_domain-containing"/>
</dbReference>
<keyword evidence="4" id="KW-1015">Disulfide bond</keyword>
<dbReference type="Gene3D" id="2.60.40.10">
    <property type="entry name" value="Immunoglobulins"/>
    <property type="match status" value="1"/>
</dbReference>
<gene>
    <name evidence="8" type="ORF">CVLEPA_LOCUS13608</name>
</gene>
<evidence type="ECO:0000256" key="1">
    <source>
        <dbReference type="ARBA" id="ARBA00022614"/>
    </source>
</evidence>
<dbReference type="PROSITE" id="PS50835">
    <property type="entry name" value="IG_LIKE"/>
    <property type="match status" value="1"/>
</dbReference>
<keyword evidence="1" id="KW-0433">Leucine-rich repeat</keyword>
<dbReference type="SMART" id="SM00408">
    <property type="entry name" value="IGc2"/>
    <property type="match status" value="1"/>
</dbReference>
<sequence length="823" mass="91842">MADVMFVYCLTLVAVVVSLTESQDTWLPANCSPSCDCKISERPESLPRHLTRWMKMEDCSRRQMKEPPSVIPEDTQVLILDGNLINDSRVLTDRVVKLQNLSELSISKNELENFDSDKSVLTLHKLVADNNKLSEVSLDIFTTFPYLNELSLLNNEIRGFAKNVCSQQTDMKVLKLDFNKMEDFSWIRNCSALELLEILSIGGNRWKNNIISAGTLNSLQNLQILVMDEMEIVKIKDDAFFGLTNLETIDLADNKIEVVPTAALLQLPKLRYLNLNGNHIKQLHPGSFQNLPNLHTIELTDLKQLSIIDEGAFTNLPTLETLLLFFNPKLAYISRHAFDRCPELATIDLLDTMLETVYQDIVESLPSLRHLILKGNPINCNCMTSWVKQLSADVAKDVDGKIETGEDVVCANPPNLRGNPLTDFDEETCSPAVQPTFPLHIVITENEALTLKCRAFGNPEPTIIWFLPDGTLINNSTEAKQPGMSLDKYGTLTIENPKSGEYICAAQNQRGMNSRAVDVVFSSSAKFPSTATAGTTATTQIAVASEATELATSAVNSTTSVSLINTDLSTSALPLTMKSKSTNPANMSTTILSTIIRSIIKHAMSPQKPLETETITLQKPKDLFVPDIQIKDVAPTNALVTWTVSSDFIELFHDVNNCKLQISLAHNDRLLYLDDLPQFSVIQAWEFETQQFNITHLVPSTIYKCCLKMDCRSPFQRGHSCKEFVTKNRLPATVNNTAIIISILVCLSVLAGCVVFALFFGRHCQKPQIWKDTGYVGLDDNRVIKEETPFNDIFQPLIQDGIINNKRKPRDKLLDTSSSTAFM</sequence>
<comment type="caution">
    <text evidence="8">The sequence shown here is derived from an EMBL/GenBank/DDBJ whole genome shotgun (WGS) entry which is preliminary data.</text>
</comment>
<accession>A0ABP0FT58</accession>
<evidence type="ECO:0000259" key="7">
    <source>
        <dbReference type="PROSITE" id="PS50835"/>
    </source>
</evidence>
<dbReference type="Proteomes" id="UP001642483">
    <property type="component" value="Unassembled WGS sequence"/>
</dbReference>
<keyword evidence="5" id="KW-0472">Membrane</keyword>
<evidence type="ECO:0000256" key="2">
    <source>
        <dbReference type="ARBA" id="ARBA00022729"/>
    </source>
</evidence>
<feature type="domain" description="Ig-like" evidence="7">
    <location>
        <begin position="431"/>
        <end position="520"/>
    </location>
</feature>
<dbReference type="PROSITE" id="PS51450">
    <property type="entry name" value="LRR"/>
    <property type="match status" value="2"/>
</dbReference>
<name>A0ABP0FT58_CLALP</name>
<dbReference type="InterPro" id="IPR003591">
    <property type="entry name" value="Leu-rich_rpt_typical-subtyp"/>
</dbReference>
<evidence type="ECO:0000256" key="6">
    <source>
        <dbReference type="SAM" id="SignalP"/>
    </source>
</evidence>
<keyword evidence="2 6" id="KW-0732">Signal</keyword>
<dbReference type="PANTHER" id="PTHR24369:SF211">
    <property type="entry name" value="LEUCINE-RICH REPEAT-CONTAINING PROTEIN 15-LIKE"/>
    <property type="match status" value="1"/>
</dbReference>
<dbReference type="InterPro" id="IPR032675">
    <property type="entry name" value="LRR_dom_sf"/>
</dbReference>
<dbReference type="Gene3D" id="3.80.10.10">
    <property type="entry name" value="Ribonuclease Inhibitor"/>
    <property type="match status" value="2"/>
</dbReference>
<dbReference type="SUPFAM" id="SSF48726">
    <property type="entry name" value="Immunoglobulin"/>
    <property type="match status" value="1"/>
</dbReference>
<reference evidence="8 9" key="1">
    <citation type="submission" date="2024-02" db="EMBL/GenBank/DDBJ databases">
        <authorList>
            <person name="Daric V."/>
            <person name="Darras S."/>
        </authorList>
    </citation>
    <scope>NUCLEOTIDE SEQUENCE [LARGE SCALE GENOMIC DNA]</scope>
</reference>
<keyword evidence="9" id="KW-1185">Reference proteome</keyword>
<dbReference type="Pfam" id="PF13855">
    <property type="entry name" value="LRR_8"/>
    <property type="match status" value="1"/>
</dbReference>
<keyword evidence="5" id="KW-0812">Transmembrane</keyword>
<protein>
    <recommendedName>
        <fullName evidence="7">Ig-like domain-containing protein</fullName>
    </recommendedName>
</protein>
<dbReference type="PANTHER" id="PTHR24369">
    <property type="entry name" value="ANTIGEN BSP, PUTATIVE-RELATED"/>
    <property type="match status" value="1"/>
</dbReference>
<feature type="chain" id="PRO_5047278367" description="Ig-like domain-containing protein" evidence="6">
    <location>
        <begin position="23"/>
        <end position="823"/>
    </location>
</feature>
<feature type="transmembrane region" description="Helical" evidence="5">
    <location>
        <begin position="738"/>
        <end position="761"/>
    </location>
</feature>
<dbReference type="InterPro" id="IPR036179">
    <property type="entry name" value="Ig-like_dom_sf"/>
</dbReference>
<dbReference type="SMART" id="SM00369">
    <property type="entry name" value="LRR_TYP"/>
    <property type="match status" value="4"/>
</dbReference>
<keyword evidence="5" id="KW-1133">Transmembrane helix</keyword>
<dbReference type="SMART" id="SM00082">
    <property type="entry name" value="LRRCT"/>
    <property type="match status" value="1"/>
</dbReference>
<evidence type="ECO:0000256" key="5">
    <source>
        <dbReference type="SAM" id="Phobius"/>
    </source>
</evidence>
<dbReference type="InterPro" id="IPR013783">
    <property type="entry name" value="Ig-like_fold"/>
</dbReference>
<keyword evidence="3" id="KW-0677">Repeat</keyword>
<dbReference type="InterPro" id="IPR001611">
    <property type="entry name" value="Leu-rich_rpt"/>
</dbReference>
<dbReference type="EMBL" id="CAWYQH010000096">
    <property type="protein sequence ID" value="CAK8682839.1"/>
    <property type="molecule type" value="Genomic_DNA"/>
</dbReference>
<evidence type="ECO:0000313" key="9">
    <source>
        <dbReference type="Proteomes" id="UP001642483"/>
    </source>
</evidence>